<reference evidence="1" key="2">
    <citation type="journal article" date="2015" name="Data Brief">
        <title>Shoot transcriptome of the giant reed, Arundo donax.</title>
        <authorList>
            <person name="Barrero R.A."/>
            <person name="Guerrero F.D."/>
            <person name="Moolhuijzen P."/>
            <person name="Goolsby J.A."/>
            <person name="Tidwell J."/>
            <person name="Bellgard S.E."/>
            <person name="Bellgard M.I."/>
        </authorList>
    </citation>
    <scope>NUCLEOTIDE SEQUENCE</scope>
    <source>
        <tissue evidence="1">Shoot tissue taken approximately 20 cm above the soil surface</tissue>
    </source>
</reference>
<organism evidence="1">
    <name type="scientific">Arundo donax</name>
    <name type="common">Giant reed</name>
    <name type="synonym">Donax arundinaceus</name>
    <dbReference type="NCBI Taxonomy" id="35708"/>
    <lineage>
        <taxon>Eukaryota</taxon>
        <taxon>Viridiplantae</taxon>
        <taxon>Streptophyta</taxon>
        <taxon>Embryophyta</taxon>
        <taxon>Tracheophyta</taxon>
        <taxon>Spermatophyta</taxon>
        <taxon>Magnoliopsida</taxon>
        <taxon>Liliopsida</taxon>
        <taxon>Poales</taxon>
        <taxon>Poaceae</taxon>
        <taxon>PACMAD clade</taxon>
        <taxon>Arundinoideae</taxon>
        <taxon>Arundineae</taxon>
        <taxon>Arundo</taxon>
    </lineage>
</organism>
<reference evidence="1" key="1">
    <citation type="submission" date="2014-09" db="EMBL/GenBank/DDBJ databases">
        <authorList>
            <person name="Magalhaes I.L.F."/>
            <person name="Oliveira U."/>
            <person name="Santos F.R."/>
            <person name="Vidigal T.H.D.A."/>
            <person name="Brescovit A.D."/>
            <person name="Santos A.J."/>
        </authorList>
    </citation>
    <scope>NUCLEOTIDE SEQUENCE</scope>
    <source>
        <tissue evidence="1">Shoot tissue taken approximately 20 cm above the soil surface</tissue>
    </source>
</reference>
<name>A0A0A8Z275_ARUDO</name>
<dbReference type="AlphaFoldDB" id="A0A0A8Z275"/>
<proteinExistence type="predicted"/>
<evidence type="ECO:0000313" key="1">
    <source>
        <dbReference type="EMBL" id="JAD31778.1"/>
    </source>
</evidence>
<accession>A0A0A8Z275</accession>
<protein>
    <submittedName>
        <fullName evidence="1">Uncharacterized protein</fullName>
    </submittedName>
</protein>
<sequence>MIDSSLPLSMQLILTDSVDAPSLVQAEITMSCS</sequence>
<dbReference type="EMBL" id="GBRH01266117">
    <property type="protein sequence ID" value="JAD31778.1"/>
    <property type="molecule type" value="Transcribed_RNA"/>
</dbReference>